<dbReference type="AlphaFoldDB" id="A0A6U5P3T3"/>
<sequence length="119" mass="13044">MWCGTQILSLMAEAGYDTIHGPAADVHLTRFTLGMGVGCPLLVKNKDAYVEGIKLTYGKEQWPLVNEVPATLGQLLVKLGNESSQQLANMVVDLGVRHDFHNEIKGVVYNYVPSAMLGW</sequence>
<accession>A0A6U5P3T3</accession>
<name>A0A6U5P3T3_9STRA</name>
<proteinExistence type="predicted"/>
<reference evidence="1" key="1">
    <citation type="submission" date="2021-01" db="EMBL/GenBank/DDBJ databases">
        <authorList>
            <person name="Corre E."/>
            <person name="Pelletier E."/>
            <person name="Niang G."/>
            <person name="Scheremetjew M."/>
            <person name="Finn R."/>
            <person name="Kale V."/>
            <person name="Holt S."/>
            <person name="Cochrane G."/>
            <person name="Meng A."/>
            <person name="Brown T."/>
            <person name="Cohen L."/>
        </authorList>
    </citation>
    <scope>NUCLEOTIDE SEQUENCE</scope>
    <source>
        <strain evidence="1">CCMP 410</strain>
    </source>
</reference>
<dbReference type="EMBL" id="HBGK01044035">
    <property type="protein sequence ID" value="CAD9303677.1"/>
    <property type="molecule type" value="Transcribed_RNA"/>
</dbReference>
<evidence type="ECO:0000313" key="1">
    <source>
        <dbReference type="EMBL" id="CAD9303677.1"/>
    </source>
</evidence>
<organism evidence="1">
    <name type="scientific">Grammatophora oceanica</name>
    <dbReference type="NCBI Taxonomy" id="210454"/>
    <lineage>
        <taxon>Eukaryota</taxon>
        <taxon>Sar</taxon>
        <taxon>Stramenopiles</taxon>
        <taxon>Ochrophyta</taxon>
        <taxon>Bacillariophyta</taxon>
        <taxon>Fragilariophyceae</taxon>
        <taxon>Fragilariophycidae</taxon>
        <taxon>Rhabdonematales</taxon>
        <taxon>Grammatophoraceae</taxon>
        <taxon>Grammatophora</taxon>
    </lineage>
</organism>
<protein>
    <submittedName>
        <fullName evidence="1">Uncharacterized protein</fullName>
    </submittedName>
</protein>
<gene>
    <name evidence="1" type="ORF">GOCE00092_LOCUS23090</name>
    <name evidence="2" type="ORF">GOCE00092_LOCUS23092</name>
</gene>
<dbReference type="EMBL" id="HBGK01044037">
    <property type="protein sequence ID" value="CAD9303681.1"/>
    <property type="molecule type" value="Transcribed_RNA"/>
</dbReference>
<evidence type="ECO:0000313" key="2">
    <source>
        <dbReference type="EMBL" id="CAD9303681.1"/>
    </source>
</evidence>